<name>A0A8X8IDM0_9BACT</name>
<evidence type="ECO:0000313" key="2">
    <source>
        <dbReference type="Proteomes" id="UP000198711"/>
    </source>
</evidence>
<organism evidence="1 2">
    <name type="scientific">Hydrobacter penzbergensis</name>
    <dbReference type="NCBI Taxonomy" id="1235997"/>
    <lineage>
        <taxon>Bacteria</taxon>
        <taxon>Pseudomonadati</taxon>
        <taxon>Bacteroidota</taxon>
        <taxon>Chitinophagia</taxon>
        <taxon>Chitinophagales</taxon>
        <taxon>Chitinophagaceae</taxon>
        <taxon>Hydrobacter</taxon>
    </lineage>
</organism>
<protein>
    <submittedName>
        <fullName evidence="1">Uncharacterized protein</fullName>
    </submittedName>
</protein>
<dbReference type="AlphaFoldDB" id="A0A8X8IDM0"/>
<dbReference type="Proteomes" id="UP000198711">
    <property type="component" value="Unassembled WGS sequence"/>
</dbReference>
<keyword evidence="2" id="KW-1185">Reference proteome</keyword>
<reference evidence="1 2" key="1">
    <citation type="submission" date="2016-10" db="EMBL/GenBank/DDBJ databases">
        <authorList>
            <person name="Varghese N."/>
            <person name="Submissions S."/>
        </authorList>
    </citation>
    <scope>NUCLEOTIDE SEQUENCE [LARGE SCALE GENOMIC DNA]</scope>
    <source>
        <strain evidence="1 2">DSM 25353</strain>
    </source>
</reference>
<sequence length="76" mass="8531">MHYLNGDVKDADYERDMQLPFKTTTHYQVASVASILPAPITTVEPPVYNHLSEIVPANDIFISSEFLSAIWQPPKA</sequence>
<proteinExistence type="predicted"/>
<dbReference type="EMBL" id="FNNO01000001">
    <property type="protein sequence ID" value="SDW15985.1"/>
    <property type="molecule type" value="Genomic_DNA"/>
</dbReference>
<gene>
    <name evidence="1" type="ORF">SAMN05444410_101379</name>
</gene>
<comment type="caution">
    <text evidence="1">The sequence shown here is derived from an EMBL/GenBank/DDBJ whole genome shotgun (WGS) entry which is preliminary data.</text>
</comment>
<evidence type="ECO:0000313" key="1">
    <source>
        <dbReference type="EMBL" id="SDW15985.1"/>
    </source>
</evidence>
<accession>A0A8X8IDM0</accession>